<dbReference type="InterPro" id="IPR035944">
    <property type="entry name" value="YfbM-like_sf"/>
</dbReference>
<organism evidence="1 2">
    <name type="scientific">Streptomyces galilaeus</name>
    <dbReference type="NCBI Taxonomy" id="33899"/>
    <lineage>
        <taxon>Bacteria</taxon>
        <taxon>Bacillati</taxon>
        <taxon>Actinomycetota</taxon>
        <taxon>Actinomycetes</taxon>
        <taxon>Kitasatosporales</taxon>
        <taxon>Streptomycetaceae</taxon>
        <taxon>Streptomyces</taxon>
    </lineage>
</organism>
<dbReference type="Proteomes" id="UP001631993">
    <property type="component" value="Unassembled WGS sequence"/>
</dbReference>
<reference evidence="1 2" key="1">
    <citation type="submission" date="2024-12" db="EMBL/GenBank/DDBJ databases">
        <title>Forecasting of Potato common scab and diversities of Pathogenic streptomyces spp. in china.</title>
        <authorList>
            <person name="Handique U."/>
            <person name="Wu J."/>
        </authorList>
    </citation>
    <scope>NUCLEOTIDE SEQUENCE [LARGE SCALE GENOMIC DNA]</scope>
    <source>
        <strain evidence="1 2">ZRIMU1585</strain>
    </source>
</reference>
<dbReference type="SUPFAM" id="SSF111069">
    <property type="entry name" value="Hypothetical protein yfbM"/>
    <property type="match status" value="1"/>
</dbReference>
<dbReference type="Gene3D" id="3.40.1760.10">
    <property type="entry name" value="YfbM-like super family"/>
    <property type="match status" value="1"/>
</dbReference>
<dbReference type="Pfam" id="PF08974">
    <property type="entry name" value="DUF1877"/>
    <property type="match status" value="1"/>
</dbReference>
<evidence type="ECO:0000313" key="1">
    <source>
        <dbReference type="EMBL" id="MFM9649220.1"/>
    </source>
</evidence>
<comment type="caution">
    <text evidence="1">The sequence shown here is derived from an EMBL/GenBank/DDBJ whole genome shotgun (WGS) entry which is preliminary data.</text>
</comment>
<protein>
    <submittedName>
        <fullName evidence="1">YfbM family protein</fullName>
    </submittedName>
</protein>
<evidence type="ECO:0000313" key="2">
    <source>
        <dbReference type="Proteomes" id="UP001631993"/>
    </source>
</evidence>
<dbReference type="InterPro" id="IPR015068">
    <property type="entry name" value="DUF1877"/>
</dbReference>
<dbReference type="EMBL" id="JBJVNE010000012">
    <property type="protein sequence ID" value="MFM9649220.1"/>
    <property type="molecule type" value="Genomic_DNA"/>
</dbReference>
<accession>A0ABW9IL59</accession>
<proteinExistence type="predicted"/>
<sequence>MSMNGEYLRVTPGELGRALADPERAWDLAAAIQDAQVGDPAPAEARHFTTHQTWHMLGFLLRRSAFPVDIVHGEETLLADDWGYEPPRYLTPDRVRLAADALHRTTYDQLIQGVDPSELAKAEIYPDIWDSPDSLEWAGDLFTPLTEFFRGAASTGHAMLLWID</sequence>
<gene>
    <name evidence="1" type="ORF">ACKI1S_24115</name>
</gene>
<dbReference type="RefSeq" id="WP_369276988.1">
    <property type="nucleotide sequence ID" value="NZ_JBJVMW010000026.1"/>
</dbReference>
<keyword evidence="2" id="KW-1185">Reference proteome</keyword>
<name>A0ABW9IL59_STRGJ</name>